<evidence type="ECO:0000313" key="8">
    <source>
        <dbReference type="EMBL" id="SPD49191.1"/>
    </source>
</evidence>
<dbReference type="PROSITE" id="PS00688">
    <property type="entry name" value="SIGMA54_INTERACT_3"/>
    <property type="match status" value="1"/>
</dbReference>
<dbReference type="EMBL" id="LT976981">
    <property type="protein sequence ID" value="SOZ74668.1"/>
    <property type="molecule type" value="Genomic_DNA"/>
</dbReference>
<geneLocation type="plasmid" evidence="8">
    <name>I</name>
</geneLocation>
<sequence length="504" mass="55327">MSTLREANDSSMLGNFDSVARRAMESLFRTFENFSEGTIVVDAHARVVWINKRYAARFGFEDPREAIGLECERVIPNSLMRQVVETGKPILLDILETRDEPMIVMRLPIKDNDGNTVGAVGFALFDELKSLTPLFTHYTRVREELVATRRTLEQTRRAKYTFTSFVGNCPATLEIKRLARRAAQADAPVLLLGETGTGKELLAHAIHASSARAGRSLVTLNMAAIPETLLEVEFFGAAPGAYTGAERKGRVGKFELADGGTLFLDEIGDMPLMLQGKLLRVLQEKEFEPIGSNRIIRANVRIIAATSADLPALIEAGKFRADLYYRLNVLPICLTPLRQRQADLLPLTYAILEEICTRAERDAPVLTQAALKLLTEYAWPGNVRQLRNVLERLVMMHDTGEVDDSMLASLLGVRSVPGPASMPAQATLPAVPTQPLSQLGYADATAQFEAAYLLQALAASSGHVGRAAANIGISRAAFYKKLVEHRNASRLPTPPQSDLWSSNG</sequence>
<dbReference type="PROSITE" id="PS00675">
    <property type="entry name" value="SIGMA54_INTERACT_1"/>
    <property type="match status" value="1"/>
</dbReference>
<dbReference type="PANTHER" id="PTHR32071">
    <property type="entry name" value="TRANSCRIPTIONAL REGULATORY PROTEIN"/>
    <property type="match status" value="1"/>
</dbReference>
<dbReference type="Proteomes" id="UP000256952">
    <property type="component" value="Plasmid CBM2613_p"/>
</dbReference>
<dbReference type="InterPro" id="IPR002197">
    <property type="entry name" value="HTH_Fis"/>
</dbReference>
<dbReference type="InterPro" id="IPR003593">
    <property type="entry name" value="AAA+_ATPase"/>
</dbReference>
<dbReference type="InterPro" id="IPR025662">
    <property type="entry name" value="Sigma_54_int_dom_ATP-bd_1"/>
</dbReference>
<dbReference type="PANTHER" id="PTHR32071:SF99">
    <property type="entry name" value="TRANSCRIPTIONAL REGULATORY PROTEIN"/>
    <property type="match status" value="1"/>
</dbReference>
<dbReference type="PROSITE" id="PS00676">
    <property type="entry name" value="SIGMA54_INTERACT_2"/>
    <property type="match status" value="1"/>
</dbReference>
<dbReference type="Pfam" id="PF25601">
    <property type="entry name" value="AAA_lid_14"/>
    <property type="match status" value="1"/>
</dbReference>
<accession>A0A375EGV9</accession>
<dbReference type="InterPro" id="IPR002078">
    <property type="entry name" value="Sigma_54_int"/>
</dbReference>
<dbReference type="GO" id="GO:0006355">
    <property type="term" value="P:regulation of DNA-templated transcription"/>
    <property type="evidence" value="ECO:0007669"/>
    <property type="project" value="InterPro"/>
</dbReference>
<dbReference type="Pfam" id="PF08448">
    <property type="entry name" value="PAS_4"/>
    <property type="match status" value="1"/>
</dbReference>
<keyword evidence="3" id="KW-0805">Transcription regulation</keyword>
<dbReference type="EMBL" id="LT984809">
    <property type="protein sequence ID" value="SPD49191.1"/>
    <property type="molecule type" value="Genomic_DNA"/>
</dbReference>
<keyword evidence="5" id="KW-0804">Transcription</keyword>
<protein>
    <submittedName>
        <fullName evidence="7">Helix-turn-helix, Fis-type</fullName>
    </submittedName>
</protein>
<dbReference type="GO" id="GO:0005524">
    <property type="term" value="F:ATP binding"/>
    <property type="evidence" value="ECO:0007669"/>
    <property type="project" value="UniProtKB-KW"/>
</dbReference>
<dbReference type="PROSITE" id="PS50045">
    <property type="entry name" value="SIGMA54_INTERACT_4"/>
    <property type="match status" value="1"/>
</dbReference>
<dbReference type="Pfam" id="PF00158">
    <property type="entry name" value="Sigma54_activat"/>
    <property type="match status" value="1"/>
</dbReference>
<geneLocation type="plasmid" evidence="7">
    <name>CBM2613_p</name>
</geneLocation>
<dbReference type="Gene3D" id="3.30.450.20">
    <property type="entry name" value="PAS domain"/>
    <property type="match status" value="1"/>
</dbReference>
<dbReference type="RefSeq" id="WP_115683890.1">
    <property type="nucleotide sequence ID" value="NZ_LT976979.1"/>
</dbReference>
<dbReference type="InterPro" id="IPR009057">
    <property type="entry name" value="Homeodomain-like_sf"/>
</dbReference>
<dbReference type="InterPro" id="IPR025944">
    <property type="entry name" value="Sigma_54_int_dom_CS"/>
</dbReference>
<dbReference type="Gene3D" id="1.10.8.60">
    <property type="match status" value="1"/>
</dbReference>
<keyword evidence="7" id="KW-0614">Plasmid</keyword>
<evidence type="ECO:0000259" key="6">
    <source>
        <dbReference type="PROSITE" id="PS50045"/>
    </source>
</evidence>
<dbReference type="SMART" id="SM00382">
    <property type="entry name" value="AAA"/>
    <property type="match status" value="1"/>
</dbReference>
<evidence type="ECO:0000313" key="7">
    <source>
        <dbReference type="EMBL" id="SOZ74668.1"/>
    </source>
</evidence>
<keyword evidence="4" id="KW-0238">DNA-binding</keyword>
<dbReference type="InterPro" id="IPR025943">
    <property type="entry name" value="Sigma_54_int_dom_ATP-bd_2"/>
</dbReference>
<reference evidence="7" key="1">
    <citation type="submission" date="2018-01" db="EMBL/GenBank/DDBJ databases">
        <authorList>
            <person name="Clerissi C."/>
        </authorList>
    </citation>
    <scope>NUCLEOTIDE SEQUENCE</scope>
    <source>
        <strain evidence="7">Cupriavidus taiwanensis STM 8556</strain>
        <plasmid evidence="7">CBM2613_p</plasmid>
    </source>
</reference>
<dbReference type="Pfam" id="PF02954">
    <property type="entry name" value="HTH_8"/>
    <property type="match status" value="1"/>
</dbReference>
<dbReference type="Gene3D" id="1.10.10.60">
    <property type="entry name" value="Homeodomain-like"/>
    <property type="match status" value="1"/>
</dbReference>
<dbReference type="AlphaFoldDB" id="A0A375EGV9"/>
<dbReference type="CDD" id="cd18773">
    <property type="entry name" value="PDC1_HK_sensor"/>
    <property type="match status" value="1"/>
</dbReference>
<evidence type="ECO:0000313" key="9">
    <source>
        <dbReference type="Proteomes" id="UP000256952"/>
    </source>
</evidence>
<dbReference type="InterPro" id="IPR035965">
    <property type="entry name" value="PAS-like_dom_sf"/>
</dbReference>
<feature type="domain" description="Sigma-54 factor interaction" evidence="6">
    <location>
        <begin position="165"/>
        <end position="395"/>
    </location>
</feature>
<keyword evidence="2" id="KW-0067">ATP-binding</keyword>
<evidence type="ECO:0000256" key="1">
    <source>
        <dbReference type="ARBA" id="ARBA00022741"/>
    </source>
</evidence>
<proteinExistence type="predicted"/>
<dbReference type="InterPro" id="IPR013656">
    <property type="entry name" value="PAS_4"/>
</dbReference>
<evidence type="ECO:0000256" key="3">
    <source>
        <dbReference type="ARBA" id="ARBA00023015"/>
    </source>
</evidence>
<name>A0A375EGV9_9BURK</name>
<keyword evidence="1" id="KW-0547">Nucleotide-binding</keyword>
<dbReference type="InterPro" id="IPR027417">
    <property type="entry name" value="P-loop_NTPase"/>
</dbReference>
<reference evidence="8 9" key="2">
    <citation type="submission" date="2018-01" db="EMBL/GenBank/DDBJ databases">
        <authorList>
            <person name="Gaut B.S."/>
            <person name="Morton B.R."/>
            <person name="Clegg M.T."/>
            <person name="Duvall M.R."/>
        </authorList>
    </citation>
    <scope>NUCLEOTIDE SEQUENCE [LARGE SCALE GENOMIC DNA]</scope>
    <source>
        <strain evidence="8">Cupriavidus taiwanensis STM 8555</strain>
        <plasmid evidence="8">I</plasmid>
        <plasmid evidence="9">Plasmid cbm2613_p</plasmid>
    </source>
</reference>
<organism evidence="7 9">
    <name type="scientific">Cupriavidus taiwanensis</name>
    <dbReference type="NCBI Taxonomy" id="164546"/>
    <lineage>
        <taxon>Bacteria</taxon>
        <taxon>Pseudomonadati</taxon>
        <taxon>Pseudomonadota</taxon>
        <taxon>Betaproteobacteria</taxon>
        <taxon>Burkholderiales</taxon>
        <taxon>Burkholderiaceae</taxon>
        <taxon>Cupriavidus</taxon>
    </lineage>
</organism>
<gene>
    <name evidence="8" type="ORF">CBM2612_P0536</name>
    <name evidence="7" type="ORF">CBM2613_P60078</name>
</gene>
<dbReference type="CDD" id="cd00009">
    <property type="entry name" value="AAA"/>
    <property type="match status" value="1"/>
</dbReference>
<dbReference type="SUPFAM" id="SSF52540">
    <property type="entry name" value="P-loop containing nucleoside triphosphate hydrolases"/>
    <property type="match status" value="1"/>
</dbReference>
<evidence type="ECO:0000256" key="2">
    <source>
        <dbReference type="ARBA" id="ARBA00022840"/>
    </source>
</evidence>
<dbReference type="FunFam" id="3.40.50.300:FF:000006">
    <property type="entry name" value="DNA-binding transcriptional regulator NtrC"/>
    <property type="match status" value="1"/>
</dbReference>
<evidence type="ECO:0000256" key="5">
    <source>
        <dbReference type="ARBA" id="ARBA00023163"/>
    </source>
</evidence>
<dbReference type="InterPro" id="IPR058031">
    <property type="entry name" value="AAA_lid_NorR"/>
</dbReference>
<dbReference type="GO" id="GO:0043565">
    <property type="term" value="F:sequence-specific DNA binding"/>
    <property type="evidence" value="ECO:0007669"/>
    <property type="project" value="InterPro"/>
</dbReference>
<dbReference type="Gene3D" id="3.40.50.300">
    <property type="entry name" value="P-loop containing nucleotide triphosphate hydrolases"/>
    <property type="match status" value="1"/>
</dbReference>
<dbReference type="SUPFAM" id="SSF46689">
    <property type="entry name" value="Homeodomain-like"/>
    <property type="match status" value="1"/>
</dbReference>
<dbReference type="SUPFAM" id="SSF55785">
    <property type="entry name" value="PYP-like sensor domain (PAS domain)"/>
    <property type="match status" value="1"/>
</dbReference>
<geneLocation type="plasmid" evidence="9">
    <name>cbm2613_p</name>
</geneLocation>
<evidence type="ECO:0000256" key="4">
    <source>
        <dbReference type="ARBA" id="ARBA00023125"/>
    </source>
</evidence>